<organism evidence="6 7">
    <name type="scientific">Piscinibacter sakaiensis</name>
    <name type="common">Ideonella sakaiensis</name>
    <dbReference type="NCBI Taxonomy" id="1547922"/>
    <lineage>
        <taxon>Bacteria</taxon>
        <taxon>Pseudomonadati</taxon>
        <taxon>Pseudomonadota</taxon>
        <taxon>Betaproteobacteria</taxon>
        <taxon>Burkholderiales</taxon>
        <taxon>Sphaerotilaceae</taxon>
        <taxon>Piscinibacter</taxon>
    </lineage>
</organism>
<keyword evidence="5" id="KW-0732">Signal</keyword>
<evidence type="ECO:0000256" key="1">
    <source>
        <dbReference type="ARBA" id="ARBA00022553"/>
    </source>
</evidence>
<reference evidence="6 7" key="2">
    <citation type="journal article" date="2016" name="Science">
        <title>A bacterium that degrades and assimilates poly(ethylene terephthalate).</title>
        <authorList>
            <person name="Yoshida S."/>
            <person name="Hiraga K."/>
            <person name="Takehana T."/>
            <person name="Taniguchi I."/>
            <person name="Yamaji H."/>
            <person name="Maeda Y."/>
            <person name="Toyohara K."/>
            <person name="Miyamoto K."/>
            <person name="Kimura Y."/>
            <person name="Oda K."/>
        </authorList>
    </citation>
    <scope>NUCLEOTIDE SEQUENCE [LARGE SCALE GENOMIC DNA]</scope>
    <source>
        <strain evidence="7">NBRC 110686 / TISTR 2288 / 201-F6</strain>
    </source>
</reference>
<dbReference type="SMART" id="SM00098">
    <property type="entry name" value="alkPPc"/>
    <property type="match status" value="1"/>
</dbReference>
<comment type="caution">
    <text evidence="6">The sequence shown here is derived from an EMBL/GenBank/DDBJ whole genome shotgun (WGS) entry which is preliminary data.</text>
</comment>
<dbReference type="InterPro" id="IPR017850">
    <property type="entry name" value="Alkaline_phosphatase_core_sf"/>
</dbReference>
<comment type="cofactor">
    <cofactor evidence="3">
        <name>Zn(2+)</name>
        <dbReference type="ChEBI" id="CHEBI:29105"/>
    </cofactor>
    <text evidence="3">Binds 2 Zn(2+) ions.</text>
</comment>
<gene>
    <name evidence="6" type="ORF">ISF6_4004</name>
</gene>
<dbReference type="GO" id="GO:0046872">
    <property type="term" value="F:metal ion binding"/>
    <property type="evidence" value="ECO:0007669"/>
    <property type="project" value="UniProtKB-KW"/>
</dbReference>
<feature type="signal peptide" evidence="5">
    <location>
        <begin position="1"/>
        <end position="18"/>
    </location>
</feature>
<dbReference type="STRING" id="1547922.ISF6_4004"/>
<name>A0A0K8NWA7_PISS1</name>
<feature type="binding site" evidence="3">
    <location>
        <position position="405"/>
    </location>
    <ligand>
        <name>Zn(2+)</name>
        <dbReference type="ChEBI" id="CHEBI:29105"/>
        <label>2</label>
    </ligand>
</feature>
<evidence type="ECO:0000256" key="4">
    <source>
        <dbReference type="RuleBase" id="RU003946"/>
    </source>
</evidence>
<keyword evidence="3" id="KW-0862">Zinc</keyword>
<dbReference type="OrthoDB" id="9794455at2"/>
<sequence>MSKFLLATAVAAAISSLAGVDAVAQSAPVVQGPESVSDWYKAGDKFVRDSERVEEKHRRAKNVILFVGDGMGVSTVTAARILEGQLTGKPGEENRLSFENYPHTAFSKTYSWDQQTSDSAPTMTAMVTGYKAREGMLSVDHTTARGECNASVIDAKRLKTILEYSAERGKSTGIVSTARLTHATPAALYSHTSVRDWEADANMPVTDVNTGAPCRGSASAVKDIARQLIEASPAVRSSLKVAMGGGRTYFLPNSVTDPEYPATKGRRLDGRNLAGEWVSTRSTMGGAAYVWNKSQFDAFDPASNEYLLGLFEPSHVQYEADRARDTGGEPSLTEMTDKALRMLMKDRKGFFLHVEGGRIDHAHHAGNAKRALLETIEFSNAIRRTVEMLRANGQLDETLIIVSADHSHTLTIAGYPSRGNNILGLVREVPDKDGAPLANSSDANGLPYTTLGYQNGPGYRGPTSRPNLTSVDTTDLGFLQEAAVPLGSETHAAEDVGIYARGPKAYLVRGTMEQNWIFHVMREAFGF</sequence>
<feature type="binding site" evidence="3">
    <location>
        <position position="491"/>
    </location>
    <ligand>
        <name>Zn(2+)</name>
        <dbReference type="ChEBI" id="CHEBI:29105"/>
        <label>2</label>
    </ligand>
</feature>
<reference evidence="7" key="1">
    <citation type="submission" date="2015-07" db="EMBL/GenBank/DDBJ databases">
        <title>Discovery of a poly(ethylene terephthalate assimilation.</title>
        <authorList>
            <person name="Yoshida S."/>
            <person name="Hiraga K."/>
            <person name="Takehana T."/>
            <person name="Taniguchi I."/>
            <person name="Yamaji H."/>
            <person name="Maeda Y."/>
            <person name="Toyohara K."/>
            <person name="Miyamoto K."/>
            <person name="Kimura Y."/>
            <person name="Oda K."/>
        </authorList>
    </citation>
    <scope>NUCLEOTIDE SEQUENCE [LARGE SCALE GENOMIC DNA]</scope>
    <source>
        <strain evidence="7">NBRC 110686 / TISTR 2288 / 201-F6</strain>
    </source>
</reference>
<comment type="cofactor">
    <cofactor evidence="3">
        <name>Mg(2+)</name>
        <dbReference type="ChEBI" id="CHEBI:18420"/>
    </cofactor>
    <text evidence="3">Binds 1 Mg(2+) ion.</text>
</comment>
<dbReference type="AlphaFoldDB" id="A0A0K8NWA7"/>
<keyword evidence="3" id="KW-0479">Metal-binding</keyword>
<feature type="binding site" evidence="3">
    <location>
        <position position="360"/>
    </location>
    <ligand>
        <name>Zn(2+)</name>
        <dbReference type="ChEBI" id="CHEBI:29105"/>
        <label>2</label>
    </ligand>
</feature>
<dbReference type="PANTHER" id="PTHR11596:SF5">
    <property type="entry name" value="ALKALINE PHOSPHATASE"/>
    <property type="match status" value="1"/>
</dbReference>
<feature type="binding site" evidence="3">
    <location>
        <position position="406"/>
    </location>
    <ligand>
        <name>Zn(2+)</name>
        <dbReference type="ChEBI" id="CHEBI:29105"/>
        <label>2</label>
    </ligand>
</feature>
<dbReference type="CDD" id="cd16012">
    <property type="entry name" value="ALP"/>
    <property type="match status" value="1"/>
</dbReference>
<proteinExistence type="inferred from homology"/>
<feature type="binding site" evidence="3">
    <location>
        <position position="69"/>
    </location>
    <ligand>
        <name>Zn(2+)</name>
        <dbReference type="ChEBI" id="CHEBI:29105"/>
        <label>2</label>
    </ligand>
</feature>
<feature type="chain" id="PRO_5005513460" evidence="5">
    <location>
        <begin position="19"/>
        <end position="527"/>
    </location>
</feature>
<evidence type="ECO:0000256" key="5">
    <source>
        <dbReference type="SAM" id="SignalP"/>
    </source>
</evidence>
<evidence type="ECO:0000256" key="2">
    <source>
        <dbReference type="PIRSR" id="PIRSR601952-1"/>
    </source>
</evidence>
<feature type="binding site" evidence="3">
    <location>
        <position position="364"/>
    </location>
    <ligand>
        <name>Zn(2+)</name>
        <dbReference type="ChEBI" id="CHEBI:29105"/>
        <label>2</label>
    </ligand>
</feature>
<feature type="active site" description="Phosphoserine intermediate" evidence="2">
    <location>
        <position position="119"/>
    </location>
</feature>
<dbReference type="InterPro" id="IPR001952">
    <property type="entry name" value="Alkaline_phosphatase"/>
</dbReference>
<keyword evidence="3" id="KW-0460">Magnesium</keyword>
<feature type="binding site" evidence="3">
    <location>
        <position position="69"/>
    </location>
    <ligand>
        <name>Mg(2+)</name>
        <dbReference type="ChEBI" id="CHEBI:18420"/>
    </ligand>
</feature>
<accession>A0A0K8NWA7</accession>
<feature type="binding site" evidence="3">
    <location>
        <position position="182"/>
    </location>
    <ligand>
        <name>Mg(2+)</name>
        <dbReference type="ChEBI" id="CHEBI:18420"/>
    </ligand>
</feature>
<evidence type="ECO:0000313" key="7">
    <source>
        <dbReference type="Proteomes" id="UP000037660"/>
    </source>
</evidence>
<dbReference type="EC" id="3.1.3.1" evidence="6"/>
<keyword evidence="6" id="KW-0378">Hydrolase</keyword>
<feature type="binding site" evidence="3">
    <location>
        <position position="184"/>
    </location>
    <ligand>
        <name>Mg(2+)</name>
        <dbReference type="ChEBI" id="CHEBI:18420"/>
    </ligand>
</feature>
<dbReference type="SUPFAM" id="SSF53649">
    <property type="entry name" value="Alkaline phosphatase-like"/>
    <property type="match status" value="1"/>
</dbReference>
<dbReference type="RefSeq" id="WP_054018352.1">
    <property type="nucleotide sequence ID" value="NZ_BBYR01000006.1"/>
</dbReference>
<dbReference type="Gene3D" id="3.40.720.10">
    <property type="entry name" value="Alkaline Phosphatase, subunit A"/>
    <property type="match status" value="1"/>
</dbReference>
<evidence type="ECO:0000256" key="3">
    <source>
        <dbReference type="PIRSR" id="PIRSR601952-2"/>
    </source>
</evidence>
<dbReference type="EMBL" id="BBYR01000006">
    <property type="protein sequence ID" value="GAP34225.1"/>
    <property type="molecule type" value="Genomic_DNA"/>
</dbReference>
<keyword evidence="1" id="KW-0597">Phosphoprotein</keyword>
<dbReference type="PANTHER" id="PTHR11596">
    <property type="entry name" value="ALKALINE PHOSPHATASE"/>
    <property type="match status" value="1"/>
</dbReference>
<feature type="binding site" evidence="3">
    <location>
        <position position="355"/>
    </location>
    <ligand>
        <name>Mg(2+)</name>
        <dbReference type="ChEBI" id="CHEBI:18420"/>
    </ligand>
</feature>
<dbReference type="GO" id="GO:0004035">
    <property type="term" value="F:alkaline phosphatase activity"/>
    <property type="evidence" value="ECO:0007669"/>
    <property type="project" value="UniProtKB-EC"/>
</dbReference>
<dbReference type="Pfam" id="PF00245">
    <property type="entry name" value="Alk_phosphatase"/>
    <property type="match status" value="1"/>
</dbReference>
<comment type="similarity">
    <text evidence="4">Belongs to the alkaline phosphatase family.</text>
</comment>
<evidence type="ECO:0000313" key="6">
    <source>
        <dbReference type="EMBL" id="GAP34225.1"/>
    </source>
</evidence>
<protein>
    <submittedName>
        <fullName evidence="6">Alkaline phosphatase</fullName>
        <ecNumber evidence="6">3.1.3.1</ecNumber>
    </submittedName>
</protein>
<dbReference type="PRINTS" id="PR00113">
    <property type="entry name" value="ALKPHPHTASE"/>
</dbReference>
<dbReference type="Proteomes" id="UP000037660">
    <property type="component" value="Unassembled WGS sequence"/>
</dbReference>
<keyword evidence="7" id="KW-1185">Reference proteome</keyword>